<reference evidence="1" key="1">
    <citation type="journal article" date="2015" name="Nature">
        <title>Complex archaea that bridge the gap between prokaryotes and eukaryotes.</title>
        <authorList>
            <person name="Spang A."/>
            <person name="Saw J.H."/>
            <person name="Jorgensen S.L."/>
            <person name="Zaremba-Niedzwiedzka K."/>
            <person name="Martijn J."/>
            <person name="Lind A.E."/>
            <person name="van Eijk R."/>
            <person name="Schleper C."/>
            <person name="Guy L."/>
            <person name="Ettema T.J."/>
        </authorList>
    </citation>
    <scope>NUCLEOTIDE SEQUENCE</scope>
</reference>
<gene>
    <name evidence="1" type="ORF">LCGC14_2917190</name>
</gene>
<sequence>MGKKYIQLGWDSYLDLVVPKGASDVQIAETRQAFFSGAAVLFEGIMRMLDPGLEETDADMQRMTDIQNEITAFGQELDKRILKLTEH</sequence>
<name>A0A0F9AFU9_9ZZZZ</name>
<proteinExistence type="predicted"/>
<organism evidence="1">
    <name type="scientific">marine sediment metagenome</name>
    <dbReference type="NCBI Taxonomy" id="412755"/>
    <lineage>
        <taxon>unclassified sequences</taxon>
        <taxon>metagenomes</taxon>
        <taxon>ecological metagenomes</taxon>
    </lineage>
</organism>
<dbReference type="EMBL" id="LAZR01057879">
    <property type="protein sequence ID" value="KKK71116.1"/>
    <property type="molecule type" value="Genomic_DNA"/>
</dbReference>
<dbReference type="AlphaFoldDB" id="A0A0F9AFU9"/>
<evidence type="ECO:0000313" key="1">
    <source>
        <dbReference type="EMBL" id="KKK71116.1"/>
    </source>
</evidence>
<accession>A0A0F9AFU9</accession>
<protein>
    <submittedName>
        <fullName evidence="1">Uncharacterized protein</fullName>
    </submittedName>
</protein>
<comment type="caution">
    <text evidence="1">The sequence shown here is derived from an EMBL/GenBank/DDBJ whole genome shotgun (WGS) entry which is preliminary data.</text>
</comment>